<evidence type="ECO:0000313" key="6">
    <source>
        <dbReference type="EMBL" id="KAJ8310363.1"/>
    </source>
</evidence>
<dbReference type="InterPro" id="IPR042838">
    <property type="entry name" value="KIAA1958"/>
</dbReference>
<keyword evidence="8" id="KW-1185">Reference proteome</keyword>
<evidence type="ECO:0000313" key="7">
    <source>
        <dbReference type="EMBL" id="KAJ8310838.1"/>
    </source>
</evidence>
<keyword evidence="1" id="KW-1017">Isopeptide bond</keyword>
<proteinExistence type="predicted"/>
<dbReference type="InterPro" id="IPR011010">
    <property type="entry name" value="DNA_brk_join_enz"/>
</dbReference>
<reference evidence="6 8" key="1">
    <citation type="submission" date="2022-12" db="EMBL/GenBank/DDBJ databases">
        <title>Chromosome-level genome of Tegillarca granosa.</title>
        <authorList>
            <person name="Kim J."/>
        </authorList>
    </citation>
    <scope>NUCLEOTIDE SEQUENCE [LARGE SCALE GENOMIC DNA]</scope>
    <source>
        <strain evidence="6">Teg-2019</strain>
        <tissue evidence="6">Adductor muscle</tissue>
    </source>
</reference>
<evidence type="ECO:0000259" key="5">
    <source>
        <dbReference type="Pfam" id="PF12012"/>
    </source>
</evidence>
<evidence type="ECO:0000313" key="8">
    <source>
        <dbReference type="Proteomes" id="UP001217089"/>
    </source>
</evidence>
<dbReference type="SUPFAM" id="SSF56349">
    <property type="entry name" value="DNA breaking-rejoining enzymes"/>
    <property type="match status" value="1"/>
</dbReference>
<dbReference type="Proteomes" id="UP001217089">
    <property type="component" value="Unassembled WGS sequence"/>
</dbReference>
<protein>
    <recommendedName>
        <fullName evidence="5">ZMYM2-like/QRICH1 C-terminal domain-containing protein</fullName>
    </recommendedName>
</protein>
<evidence type="ECO:0000256" key="3">
    <source>
        <dbReference type="ARBA" id="ARBA00022843"/>
    </source>
</evidence>
<dbReference type="Pfam" id="PF12012">
    <property type="entry name" value="DUF3504"/>
    <property type="match status" value="1"/>
</dbReference>
<evidence type="ECO:0000256" key="1">
    <source>
        <dbReference type="ARBA" id="ARBA00022499"/>
    </source>
</evidence>
<dbReference type="EMBL" id="JARBDR010000640">
    <property type="protein sequence ID" value="KAJ8310363.1"/>
    <property type="molecule type" value="Genomic_DNA"/>
</dbReference>
<keyword evidence="3" id="KW-0832">Ubl conjugation</keyword>
<gene>
    <name evidence="6" type="ORF">KUTeg_012228</name>
    <name evidence="7" type="ORF">KUTeg_012703</name>
</gene>
<name>A0ABQ9F445_TEGGR</name>
<keyword evidence="2" id="KW-0597">Phosphoprotein</keyword>
<evidence type="ECO:0000256" key="2">
    <source>
        <dbReference type="ARBA" id="ARBA00022553"/>
    </source>
</evidence>
<accession>A0ABQ9F445</accession>
<dbReference type="InterPro" id="IPR021893">
    <property type="entry name" value="ZMYM2-like_C"/>
</dbReference>
<evidence type="ECO:0000256" key="4">
    <source>
        <dbReference type="ARBA" id="ARBA00023172"/>
    </source>
</evidence>
<dbReference type="PANTHER" id="PTHR46963">
    <property type="entry name" value="SIMILAR TO RIKEN CDNA E130308A19"/>
    <property type="match status" value="1"/>
</dbReference>
<keyword evidence="4" id="KW-0233">DNA recombination</keyword>
<sequence>MKMKHKNPKTFEIPDNPDFCPVMTYKEFQNRRPPQLSKMTPLFYMKINHNKKKDSEYWLKDQPLSEHKLFKIMKNMAETADFPGKKTNMSARKATCTRFLHALVTPITIMQLSDHKNIHSVNNYAVASHEMQNKV</sequence>
<dbReference type="PANTHER" id="PTHR46963:SF2">
    <property type="match status" value="1"/>
</dbReference>
<organism evidence="6 8">
    <name type="scientific">Tegillarca granosa</name>
    <name type="common">Malaysian cockle</name>
    <name type="synonym">Anadara granosa</name>
    <dbReference type="NCBI Taxonomy" id="220873"/>
    <lineage>
        <taxon>Eukaryota</taxon>
        <taxon>Metazoa</taxon>
        <taxon>Spiralia</taxon>
        <taxon>Lophotrochozoa</taxon>
        <taxon>Mollusca</taxon>
        <taxon>Bivalvia</taxon>
        <taxon>Autobranchia</taxon>
        <taxon>Pteriomorphia</taxon>
        <taxon>Arcoida</taxon>
        <taxon>Arcoidea</taxon>
        <taxon>Arcidae</taxon>
        <taxon>Tegillarca</taxon>
    </lineage>
</organism>
<dbReference type="EMBL" id="JARBDR010000640">
    <property type="protein sequence ID" value="KAJ8310838.1"/>
    <property type="molecule type" value="Genomic_DNA"/>
</dbReference>
<dbReference type="Gene3D" id="1.10.443.10">
    <property type="entry name" value="Intergrase catalytic core"/>
    <property type="match status" value="1"/>
</dbReference>
<comment type="caution">
    <text evidence="6">The sequence shown here is derived from an EMBL/GenBank/DDBJ whole genome shotgun (WGS) entry which is preliminary data.</text>
</comment>
<feature type="domain" description="ZMYM2-like/QRICH1 C-terminal" evidence="5">
    <location>
        <begin position="5"/>
        <end position="76"/>
    </location>
</feature>
<dbReference type="InterPro" id="IPR013762">
    <property type="entry name" value="Integrase-like_cat_sf"/>
</dbReference>